<keyword evidence="1" id="KW-1133">Transmembrane helix</keyword>
<feature type="transmembrane region" description="Helical" evidence="1">
    <location>
        <begin position="20"/>
        <end position="42"/>
    </location>
</feature>
<keyword evidence="1" id="KW-0812">Transmembrane</keyword>
<gene>
    <name evidence="2" type="ORF">BAE44_0011180</name>
</gene>
<comment type="caution">
    <text evidence="2">The sequence shown here is derived from an EMBL/GenBank/DDBJ whole genome shotgun (WGS) entry which is preliminary data.</text>
</comment>
<reference evidence="2 3" key="1">
    <citation type="submission" date="2016-09" db="EMBL/GenBank/DDBJ databases">
        <title>The draft genome of Dichanthelium oligosanthes: A C3 panicoid grass species.</title>
        <authorList>
            <person name="Studer A.J."/>
            <person name="Schnable J.C."/>
            <person name="Brutnell T.P."/>
        </authorList>
    </citation>
    <scope>NUCLEOTIDE SEQUENCE [LARGE SCALE GENOMIC DNA]</scope>
    <source>
        <strain evidence="3">cv. Kellogg 1175</strain>
        <tissue evidence="2">Leaf</tissue>
    </source>
</reference>
<feature type="non-terminal residue" evidence="2">
    <location>
        <position position="56"/>
    </location>
</feature>
<sequence>MASVFRLLLCSKETMHPYTVLTLYSIIMYCFLDSLLPCLAAVGRALGMEMEPQFDK</sequence>
<name>A0A1E5VRP6_9POAL</name>
<proteinExistence type="predicted"/>
<evidence type="ECO:0000256" key="1">
    <source>
        <dbReference type="SAM" id="Phobius"/>
    </source>
</evidence>
<evidence type="ECO:0000313" key="3">
    <source>
        <dbReference type="Proteomes" id="UP000095767"/>
    </source>
</evidence>
<keyword evidence="1" id="KW-0472">Membrane</keyword>
<accession>A0A1E5VRP6</accession>
<dbReference type="Proteomes" id="UP000095767">
    <property type="component" value="Unassembled WGS sequence"/>
</dbReference>
<dbReference type="STRING" id="888268.A0A1E5VRP6"/>
<evidence type="ECO:0000313" key="2">
    <source>
        <dbReference type="EMBL" id="OEL27800.1"/>
    </source>
</evidence>
<dbReference type="EMBL" id="LWDX02031623">
    <property type="protein sequence ID" value="OEL27800.1"/>
    <property type="molecule type" value="Genomic_DNA"/>
</dbReference>
<protein>
    <submittedName>
        <fullName evidence="2">Uncharacterized protein</fullName>
    </submittedName>
</protein>
<organism evidence="2 3">
    <name type="scientific">Dichanthelium oligosanthes</name>
    <dbReference type="NCBI Taxonomy" id="888268"/>
    <lineage>
        <taxon>Eukaryota</taxon>
        <taxon>Viridiplantae</taxon>
        <taxon>Streptophyta</taxon>
        <taxon>Embryophyta</taxon>
        <taxon>Tracheophyta</taxon>
        <taxon>Spermatophyta</taxon>
        <taxon>Magnoliopsida</taxon>
        <taxon>Liliopsida</taxon>
        <taxon>Poales</taxon>
        <taxon>Poaceae</taxon>
        <taxon>PACMAD clade</taxon>
        <taxon>Panicoideae</taxon>
        <taxon>Panicodae</taxon>
        <taxon>Paniceae</taxon>
        <taxon>Dichantheliinae</taxon>
        <taxon>Dichanthelium</taxon>
    </lineage>
</organism>
<dbReference type="AlphaFoldDB" id="A0A1E5VRP6"/>
<keyword evidence="3" id="KW-1185">Reference proteome</keyword>